<dbReference type="InterPro" id="IPR013103">
    <property type="entry name" value="RVT_2"/>
</dbReference>
<dbReference type="PANTHER" id="PTHR11439:SF440">
    <property type="entry name" value="INTEGRASE CATALYTIC DOMAIN-CONTAINING PROTEIN"/>
    <property type="match status" value="1"/>
</dbReference>
<evidence type="ECO:0000313" key="2">
    <source>
        <dbReference type="EMBL" id="SPC86571.1"/>
    </source>
</evidence>
<protein>
    <recommendedName>
        <fullName evidence="1">Reverse transcriptase Ty1/copia-type domain-containing protein</fullName>
    </recommendedName>
</protein>
<dbReference type="CDD" id="cd09272">
    <property type="entry name" value="RNase_HI_RT_Ty1"/>
    <property type="match status" value="1"/>
</dbReference>
<name>A0A2N9FI37_FAGSY</name>
<organism evidence="2">
    <name type="scientific">Fagus sylvatica</name>
    <name type="common">Beechnut</name>
    <dbReference type="NCBI Taxonomy" id="28930"/>
    <lineage>
        <taxon>Eukaryota</taxon>
        <taxon>Viridiplantae</taxon>
        <taxon>Streptophyta</taxon>
        <taxon>Embryophyta</taxon>
        <taxon>Tracheophyta</taxon>
        <taxon>Spermatophyta</taxon>
        <taxon>Magnoliopsida</taxon>
        <taxon>eudicotyledons</taxon>
        <taxon>Gunneridae</taxon>
        <taxon>Pentapetalae</taxon>
        <taxon>rosids</taxon>
        <taxon>fabids</taxon>
        <taxon>Fagales</taxon>
        <taxon>Fagaceae</taxon>
        <taxon>Fagus</taxon>
    </lineage>
</organism>
<dbReference type="Pfam" id="PF07727">
    <property type="entry name" value="RVT_2"/>
    <property type="match status" value="1"/>
</dbReference>
<dbReference type="AlphaFoldDB" id="A0A2N9FI37"/>
<evidence type="ECO:0000259" key="1">
    <source>
        <dbReference type="Pfam" id="PF07727"/>
    </source>
</evidence>
<accession>A0A2N9FI37</accession>
<proteinExistence type="predicted"/>
<gene>
    <name evidence="2" type="ORF">FSB_LOCUS14453</name>
</gene>
<dbReference type="EMBL" id="OIVN01000860">
    <property type="protein sequence ID" value="SPC86571.1"/>
    <property type="molecule type" value="Genomic_DNA"/>
</dbReference>
<dbReference type="PANTHER" id="PTHR11439">
    <property type="entry name" value="GAG-POL-RELATED RETROTRANSPOSON"/>
    <property type="match status" value="1"/>
</dbReference>
<sequence length="188" mass="21310">MLNSKFDMKDLGVADVILGIKITRTSDGLVLSQSHYIKKVLEKFGRYDDSPVKTPVDDIVYSVSKLSRYTSNPGEDHWKAIVRVLRYLKYTLNYGVHYTRYPAVLEGYSDANWISDTNDTKSTSGYVFTLGGAAVSWKSSKQTCIARSTMESEFIALDKAGEEAEWLRHFLEDMPNVDETCATYLYTL</sequence>
<reference evidence="2" key="1">
    <citation type="submission" date="2018-02" db="EMBL/GenBank/DDBJ databases">
        <authorList>
            <person name="Cohen D.B."/>
            <person name="Kent A.D."/>
        </authorList>
    </citation>
    <scope>NUCLEOTIDE SEQUENCE</scope>
</reference>
<feature type="domain" description="Reverse transcriptase Ty1/copia-type" evidence="1">
    <location>
        <begin position="1"/>
        <end position="56"/>
    </location>
</feature>